<dbReference type="InterPro" id="IPR005684">
    <property type="entry name" value="IHF_alpha"/>
</dbReference>
<dbReference type="SUPFAM" id="SSF47729">
    <property type="entry name" value="IHF-like DNA-binding proteins"/>
    <property type="match status" value="1"/>
</dbReference>
<dbReference type="Proteomes" id="UP001628193">
    <property type="component" value="Unassembled WGS sequence"/>
</dbReference>
<evidence type="ECO:0000256" key="1">
    <source>
        <dbReference type="ARBA" id="ARBA00010529"/>
    </source>
</evidence>
<dbReference type="SMART" id="SM00411">
    <property type="entry name" value="BHL"/>
    <property type="match status" value="1"/>
</dbReference>
<evidence type="ECO:0000256" key="2">
    <source>
        <dbReference type="ARBA" id="ARBA00018329"/>
    </source>
</evidence>
<dbReference type="PROSITE" id="PS00045">
    <property type="entry name" value="HISTONE_LIKE"/>
    <property type="match status" value="1"/>
</dbReference>
<evidence type="ECO:0000313" key="10">
    <source>
        <dbReference type="Proteomes" id="UP001628193"/>
    </source>
</evidence>
<dbReference type="InterPro" id="IPR010992">
    <property type="entry name" value="IHF-like_DNA-bd_dom_sf"/>
</dbReference>
<sequence length="111" mass="12171">MEQLEFKGKDMATTTKADLVEAVYERIGLSRPKSTAIVEQVFEMITQRLEQGETVKLSGFGVFSVRSKRARPGRNPKTGEPIEITSRKVVTYRASPLVLSGADADAEAEPA</sequence>
<protein>
    <recommendedName>
        <fullName evidence="2">Integration host factor subunit alpha</fullName>
    </recommendedName>
</protein>
<evidence type="ECO:0000313" key="9">
    <source>
        <dbReference type="EMBL" id="GAB0055827.1"/>
    </source>
</evidence>
<comment type="caution">
    <text evidence="9">The sequence shown here is derived from an EMBL/GenBank/DDBJ whole genome shotgun (WGS) entry which is preliminary data.</text>
</comment>
<dbReference type="CDD" id="cd13835">
    <property type="entry name" value="IHF_A"/>
    <property type="match status" value="1"/>
</dbReference>
<dbReference type="InterPro" id="IPR020816">
    <property type="entry name" value="Histone-like_DNA-bd_CS"/>
</dbReference>
<gene>
    <name evidence="9" type="primary">ihfA</name>
    <name evidence="9" type="ORF">SIID45300_00124</name>
</gene>
<dbReference type="Gene3D" id="4.10.520.10">
    <property type="entry name" value="IHF-like DNA-binding proteins"/>
    <property type="match status" value="1"/>
</dbReference>
<evidence type="ECO:0000256" key="7">
    <source>
        <dbReference type="ARBA" id="ARBA00023172"/>
    </source>
</evidence>
<evidence type="ECO:0000256" key="6">
    <source>
        <dbReference type="ARBA" id="ARBA00023163"/>
    </source>
</evidence>
<evidence type="ECO:0000256" key="5">
    <source>
        <dbReference type="ARBA" id="ARBA00023125"/>
    </source>
</evidence>
<evidence type="ECO:0000256" key="3">
    <source>
        <dbReference type="ARBA" id="ARBA00022845"/>
    </source>
</evidence>
<evidence type="ECO:0000256" key="4">
    <source>
        <dbReference type="ARBA" id="ARBA00023015"/>
    </source>
</evidence>
<dbReference type="InterPro" id="IPR000119">
    <property type="entry name" value="Hist_DNA-bd"/>
</dbReference>
<dbReference type="Pfam" id="PF00216">
    <property type="entry name" value="Bac_DNA_binding"/>
    <property type="match status" value="1"/>
</dbReference>
<keyword evidence="7" id="KW-0233">DNA recombination</keyword>
<reference evidence="9 10" key="1">
    <citation type="submission" date="2024-09" db="EMBL/GenBank/DDBJ databases">
        <title>Draft genome sequence of Candidatus Magnetaquicoccaceae bacterium FCR-1.</title>
        <authorList>
            <person name="Shimoshige H."/>
            <person name="Shimamura S."/>
            <person name="Taoka A."/>
            <person name="Kobayashi H."/>
            <person name="Maekawa T."/>
        </authorList>
    </citation>
    <scope>NUCLEOTIDE SEQUENCE [LARGE SCALE GENOMIC DNA]</scope>
    <source>
        <strain evidence="9 10">FCR-1</strain>
    </source>
</reference>
<dbReference type="PANTHER" id="PTHR33175">
    <property type="entry name" value="DNA-BINDING PROTEIN HU"/>
    <property type="match status" value="1"/>
</dbReference>
<dbReference type="PRINTS" id="PR01727">
    <property type="entry name" value="DNABINDINGHU"/>
</dbReference>
<proteinExistence type="inferred from homology"/>
<evidence type="ECO:0000256" key="8">
    <source>
        <dbReference type="RuleBase" id="RU003939"/>
    </source>
</evidence>
<keyword evidence="3" id="KW-0810">Translation regulation</keyword>
<name>A0ABQ0C4M3_9PROT</name>
<dbReference type="NCBIfam" id="NF001401">
    <property type="entry name" value="PRK00285.1"/>
    <property type="match status" value="1"/>
</dbReference>
<accession>A0ABQ0C4M3</accession>
<keyword evidence="6" id="KW-0804">Transcription</keyword>
<keyword evidence="10" id="KW-1185">Reference proteome</keyword>
<comment type="similarity">
    <text evidence="1 8">Belongs to the bacterial histone-like protein family.</text>
</comment>
<organism evidence="9 10">
    <name type="scientific">Candidatus Magnetaquiglobus chichijimensis</name>
    <dbReference type="NCBI Taxonomy" id="3141448"/>
    <lineage>
        <taxon>Bacteria</taxon>
        <taxon>Pseudomonadati</taxon>
        <taxon>Pseudomonadota</taxon>
        <taxon>Magnetococcia</taxon>
        <taxon>Magnetococcales</taxon>
        <taxon>Candidatus Magnetaquicoccaceae</taxon>
        <taxon>Candidatus Magnetaquiglobus</taxon>
    </lineage>
</organism>
<keyword evidence="4" id="KW-0805">Transcription regulation</keyword>
<dbReference type="PANTHER" id="PTHR33175:SF2">
    <property type="entry name" value="INTEGRATION HOST FACTOR SUBUNIT ALPHA"/>
    <property type="match status" value="1"/>
</dbReference>
<keyword evidence="5" id="KW-0238">DNA-binding</keyword>
<dbReference type="EMBL" id="BAAFGK010000001">
    <property type="protein sequence ID" value="GAB0055827.1"/>
    <property type="molecule type" value="Genomic_DNA"/>
</dbReference>